<dbReference type="OrthoDB" id="966019at2"/>
<dbReference type="AlphaFoldDB" id="L8K1M7"/>
<dbReference type="EMBL" id="AMZN01000002">
    <property type="protein sequence ID" value="ELR73829.1"/>
    <property type="molecule type" value="Genomic_DNA"/>
</dbReference>
<organism evidence="2 3">
    <name type="scientific">Fulvivirga imtechensis AK7</name>
    <dbReference type="NCBI Taxonomy" id="1237149"/>
    <lineage>
        <taxon>Bacteria</taxon>
        <taxon>Pseudomonadati</taxon>
        <taxon>Bacteroidota</taxon>
        <taxon>Cytophagia</taxon>
        <taxon>Cytophagales</taxon>
        <taxon>Fulvivirgaceae</taxon>
        <taxon>Fulvivirga</taxon>
    </lineage>
</organism>
<evidence type="ECO:0000313" key="3">
    <source>
        <dbReference type="Proteomes" id="UP000011135"/>
    </source>
</evidence>
<comment type="caution">
    <text evidence="2">The sequence shown here is derived from an EMBL/GenBank/DDBJ whole genome shotgun (WGS) entry which is preliminary data.</text>
</comment>
<keyword evidence="1" id="KW-0812">Transmembrane</keyword>
<sequence length="63" mass="7130">MRKKQRLFIIITFLFFAAMLYVGYDISSRTTFPGSKPQLRERLLNGDEAPADSVSTDSIGVEM</sequence>
<evidence type="ECO:0000313" key="2">
    <source>
        <dbReference type="EMBL" id="ELR73829.1"/>
    </source>
</evidence>
<name>L8K1M7_9BACT</name>
<dbReference type="STRING" id="1237149.C900_01439"/>
<dbReference type="eggNOG" id="ENOG502ZIEQ">
    <property type="taxonomic scope" value="Bacteria"/>
</dbReference>
<keyword evidence="3" id="KW-1185">Reference proteome</keyword>
<reference evidence="2 3" key="1">
    <citation type="submission" date="2012-12" db="EMBL/GenBank/DDBJ databases">
        <title>Genome assembly of Fulvivirga imtechensis AK7.</title>
        <authorList>
            <person name="Nupur N."/>
            <person name="Khatri I."/>
            <person name="Kumar R."/>
            <person name="Subramanian S."/>
            <person name="Pinnaka A."/>
        </authorList>
    </citation>
    <scope>NUCLEOTIDE SEQUENCE [LARGE SCALE GENOMIC DNA]</scope>
    <source>
        <strain evidence="2 3">AK7</strain>
    </source>
</reference>
<evidence type="ECO:0000256" key="1">
    <source>
        <dbReference type="SAM" id="Phobius"/>
    </source>
</evidence>
<gene>
    <name evidence="2" type="ORF">C900_01439</name>
</gene>
<feature type="transmembrane region" description="Helical" evidence="1">
    <location>
        <begin position="7"/>
        <end position="24"/>
    </location>
</feature>
<keyword evidence="1" id="KW-0472">Membrane</keyword>
<proteinExistence type="predicted"/>
<accession>L8K1M7</accession>
<protein>
    <submittedName>
        <fullName evidence="2">Uncharacterized protein</fullName>
    </submittedName>
</protein>
<dbReference type="Proteomes" id="UP000011135">
    <property type="component" value="Unassembled WGS sequence"/>
</dbReference>
<dbReference type="RefSeq" id="WP_009577646.1">
    <property type="nucleotide sequence ID" value="NZ_AMZN01000002.1"/>
</dbReference>
<keyword evidence="1" id="KW-1133">Transmembrane helix</keyword>